<reference evidence="1 2" key="1">
    <citation type="journal article" date="2018" name="Nat. Genet.">
        <title>The Rosa genome provides new insights in the design of modern roses.</title>
        <authorList>
            <person name="Bendahmane M."/>
        </authorList>
    </citation>
    <scope>NUCLEOTIDE SEQUENCE [LARGE SCALE GENOMIC DNA]</scope>
    <source>
        <strain evidence="2">cv. Old Blush</strain>
    </source>
</reference>
<accession>A0A2P6QLD8</accession>
<dbReference type="AlphaFoldDB" id="A0A2P6QLD8"/>
<dbReference type="STRING" id="74649.A0A2P6QLD8"/>
<dbReference type="PANTHER" id="PTHR31245">
    <property type="entry name" value="UBIQUITIN SYSTEM COMPONENT CUE PROTEIN"/>
    <property type="match status" value="1"/>
</dbReference>
<dbReference type="OMA" id="RSRELMH"/>
<keyword evidence="2" id="KW-1185">Reference proteome</keyword>
<protein>
    <submittedName>
        <fullName evidence="1">Uncharacterized protein</fullName>
    </submittedName>
</protein>
<evidence type="ECO:0000313" key="2">
    <source>
        <dbReference type="Proteomes" id="UP000238479"/>
    </source>
</evidence>
<gene>
    <name evidence="1" type="ORF">RchiOBHm_Chr5g0075061</name>
</gene>
<dbReference type="Proteomes" id="UP000238479">
    <property type="component" value="Chromosome 5"/>
</dbReference>
<sequence length="170" mass="19080">MDLQILDRALQESCYDIDATIKSLSELHLTENRVTSGSAEKVPQDQKPIPEDDTADWVELVIGELITCISVEDARARAAKVLKGFEKSIGASFEKENMVLKRAVCALLERQKELEGRSRELMHMKELVAQQQEQLRALEVNNYGLNLHLKQALQCNSNFVPAGSFNPDVI</sequence>
<dbReference type="EMBL" id="PDCK01000043">
    <property type="protein sequence ID" value="PRQ34981.1"/>
    <property type="molecule type" value="Genomic_DNA"/>
</dbReference>
<evidence type="ECO:0000313" key="1">
    <source>
        <dbReference type="EMBL" id="PRQ34981.1"/>
    </source>
</evidence>
<proteinExistence type="predicted"/>
<dbReference type="Gramene" id="PRQ34981">
    <property type="protein sequence ID" value="PRQ34981"/>
    <property type="gene ID" value="RchiOBHm_Chr5g0075061"/>
</dbReference>
<dbReference type="PANTHER" id="PTHR31245:SF20">
    <property type="entry name" value="F18B13.13 PROTEIN"/>
    <property type="match status" value="1"/>
</dbReference>
<comment type="caution">
    <text evidence="1">The sequence shown here is derived from an EMBL/GenBank/DDBJ whole genome shotgun (WGS) entry which is preliminary data.</text>
</comment>
<organism evidence="1 2">
    <name type="scientific">Rosa chinensis</name>
    <name type="common">China rose</name>
    <dbReference type="NCBI Taxonomy" id="74649"/>
    <lineage>
        <taxon>Eukaryota</taxon>
        <taxon>Viridiplantae</taxon>
        <taxon>Streptophyta</taxon>
        <taxon>Embryophyta</taxon>
        <taxon>Tracheophyta</taxon>
        <taxon>Spermatophyta</taxon>
        <taxon>Magnoliopsida</taxon>
        <taxon>eudicotyledons</taxon>
        <taxon>Gunneridae</taxon>
        <taxon>Pentapetalae</taxon>
        <taxon>rosids</taxon>
        <taxon>fabids</taxon>
        <taxon>Rosales</taxon>
        <taxon>Rosaceae</taxon>
        <taxon>Rosoideae</taxon>
        <taxon>Rosoideae incertae sedis</taxon>
        <taxon>Rosa</taxon>
    </lineage>
</organism>
<name>A0A2P6QLD8_ROSCH</name>